<dbReference type="PANTHER" id="PTHR12897:SF4">
    <property type="entry name" value="REGULATOR OF MON1-CCZ1 COMPLEX"/>
    <property type="match status" value="1"/>
</dbReference>
<evidence type="ECO:0000259" key="3">
    <source>
        <dbReference type="Pfam" id="PF21029"/>
    </source>
</evidence>
<dbReference type="Proteomes" id="UP000887572">
    <property type="component" value="Unplaced"/>
</dbReference>
<dbReference type="PANTHER" id="PTHR12897">
    <property type="entry name" value="COLON CANCER-ASSOCIATED PROTEIN MIC1"/>
    <property type="match status" value="1"/>
</dbReference>
<dbReference type="InterPro" id="IPR009755">
    <property type="entry name" value="RMC1_C"/>
</dbReference>
<accession>A0A914I5Z0</accession>
<keyword evidence="4" id="KW-1185">Reference proteome</keyword>
<evidence type="ECO:0000259" key="2">
    <source>
        <dbReference type="Pfam" id="PF07035"/>
    </source>
</evidence>
<dbReference type="InterPro" id="IPR049040">
    <property type="entry name" value="RMC1_N"/>
</dbReference>
<feature type="domain" description="Regulator of MON1-CCZ1 complex N-terminal" evidence="3">
    <location>
        <begin position="21"/>
        <end position="141"/>
    </location>
</feature>
<evidence type="ECO:0000256" key="1">
    <source>
        <dbReference type="SAM" id="MobiDB-lite"/>
    </source>
</evidence>
<dbReference type="AlphaFoldDB" id="A0A914I5Z0"/>
<dbReference type="Pfam" id="PF07035">
    <property type="entry name" value="RMC1_C"/>
    <property type="match status" value="1"/>
</dbReference>
<dbReference type="GO" id="GO:0035658">
    <property type="term" value="C:Mon1-Ccz1 complex"/>
    <property type="evidence" value="ECO:0007669"/>
    <property type="project" value="InterPro"/>
</dbReference>
<feature type="compositionally biased region" description="Low complexity" evidence="1">
    <location>
        <begin position="757"/>
        <end position="769"/>
    </location>
</feature>
<organism evidence="4 5">
    <name type="scientific">Globodera rostochiensis</name>
    <name type="common">Golden nematode worm</name>
    <name type="synonym">Heterodera rostochiensis</name>
    <dbReference type="NCBI Taxonomy" id="31243"/>
    <lineage>
        <taxon>Eukaryota</taxon>
        <taxon>Metazoa</taxon>
        <taxon>Ecdysozoa</taxon>
        <taxon>Nematoda</taxon>
        <taxon>Chromadorea</taxon>
        <taxon>Rhabditida</taxon>
        <taxon>Tylenchina</taxon>
        <taxon>Tylenchomorpha</taxon>
        <taxon>Tylenchoidea</taxon>
        <taxon>Heteroderidae</taxon>
        <taxon>Heteroderinae</taxon>
        <taxon>Globodera</taxon>
    </lineage>
</organism>
<dbReference type="Pfam" id="PF21029">
    <property type="entry name" value="RMC1_N"/>
    <property type="match status" value="1"/>
</dbReference>
<feature type="region of interest" description="Disordered" evidence="1">
    <location>
        <begin position="718"/>
        <end position="752"/>
    </location>
</feature>
<evidence type="ECO:0000313" key="5">
    <source>
        <dbReference type="WBParaSite" id="Gr19_v10_g6927.t3"/>
    </source>
</evidence>
<feature type="region of interest" description="Disordered" evidence="1">
    <location>
        <begin position="757"/>
        <end position="776"/>
    </location>
</feature>
<name>A0A914I5Z0_GLORO</name>
<dbReference type="InterPro" id="IPR040371">
    <property type="entry name" value="RMC1"/>
</dbReference>
<reference evidence="5" key="1">
    <citation type="submission" date="2022-11" db="UniProtKB">
        <authorList>
            <consortium name="WormBaseParasite"/>
        </authorList>
    </citation>
    <scope>IDENTIFICATION</scope>
</reference>
<proteinExistence type="predicted"/>
<dbReference type="GO" id="GO:0010506">
    <property type="term" value="P:regulation of autophagy"/>
    <property type="evidence" value="ECO:0007669"/>
    <property type="project" value="InterPro"/>
</dbReference>
<sequence>MLNIGANIVNLRTNGTKNIGIFYDSVTERVCTIRTEGEQLTITAKSADRAYHEILFDIREKFGRVRAVGFSSDLQIASIQQEDSVVEFAVLQDGKVVANFQHNCNFKGAVILGVHWLSNRQIAFVTEAGCEFYLVNAYKRVLKSIQRLATVINWFSFHAPSNLFICSSGVKNDTMTCLTFQQNAPHTLGSFEVDFGFSSAKPRLLERDIGVSSIYGKLCILVLKFEAVHGFATGLNVYELVPSEPQTPQLKCFLRLDLVGLVGLHVVDNLILIHHKNAKSTLVFDIQLSTERPICSTQLHMFSAVAYGANDAFPLKNDNDDGILNEIHWLRLLPDTFLYNSAWKMSLPDVVLEYAEHTLLADSAHDLNFLVRFLINRRNGESVLLKLLQRAILHKSLKFARITQIFRQILQGALQEDDVHKESGVESLAASTPKWFPPVAPFAPITVSHNSLLRSVFEPLHERQDEVDKQSLASLMMEFFLILKRTNVKVQETYVSELLVKMLVAADMFDRLQQLLQYSVIEKSKFLAYELITLSSRCPALYQIGLDMLKRRHDWEQIVEVLMTRGHLLEALRLLLNAQIDRVVLNKTLRRLLDLAWKSADRQLMFTVFSHVLYVQGRKQLAEVMSNDNERTHPRWNGLILARILFVHSYTLSGDDFERYAQEFKLLYDREEVEEAVQRFRKARLSSIRRRSDTTARNDSFTFVPGDEEDDVLMKEGAEEDDINSIRSGRGISGVTGIEQQQETATDTDISTRIEKSGLSNSRSVPSSSLPAQRAQTSLHMSFCTVETTIIMLLLL</sequence>
<dbReference type="WBParaSite" id="Gr19_v10_g6927.t3">
    <property type="protein sequence ID" value="Gr19_v10_g6927.t3"/>
    <property type="gene ID" value="Gr19_v10_g6927"/>
</dbReference>
<feature type="compositionally biased region" description="Polar residues" evidence="1">
    <location>
        <begin position="738"/>
        <end position="749"/>
    </location>
</feature>
<evidence type="ECO:0000313" key="4">
    <source>
        <dbReference type="Proteomes" id="UP000887572"/>
    </source>
</evidence>
<protein>
    <submittedName>
        <fullName evidence="5">Mic1 domain-containing protein</fullName>
    </submittedName>
</protein>
<feature type="domain" description="Mic1" evidence="2">
    <location>
        <begin position="377"/>
        <end position="611"/>
    </location>
</feature>
<dbReference type="GO" id="GO:0031902">
    <property type="term" value="C:late endosome membrane"/>
    <property type="evidence" value="ECO:0007669"/>
    <property type="project" value="TreeGrafter"/>
</dbReference>
<dbReference type="GO" id="GO:0005765">
    <property type="term" value="C:lysosomal membrane"/>
    <property type="evidence" value="ECO:0007669"/>
    <property type="project" value="TreeGrafter"/>
</dbReference>